<feature type="active site" description="Proton acceptor" evidence="4">
    <location>
        <position position="239"/>
    </location>
</feature>
<dbReference type="Pfam" id="PF00891">
    <property type="entry name" value="Methyltransf_2"/>
    <property type="match status" value="1"/>
</dbReference>
<dbReference type="InterPro" id="IPR036390">
    <property type="entry name" value="WH_DNA-bd_sf"/>
</dbReference>
<dbReference type="AlphaFoldDB" id="A0A3A4NLD6"/>
<dbReference type="SUPFAM" id="SSF53335">
    <property type="entry name" value="S-adenosyl-L-methionine-dependent methyltransferases"/>
    <property type="match status" value="1"/>
</dbReference>
<sequence length="332" mass="36526">MREDMPQIPSINPLPLWNLAHAYCEARAFQVANELDLFSHLDEPKTSEEMAKLLDIDPRPARMLMDACVALELLEKSEGRYKNTPVSSEFLVKDKPFYSGNFVSLEAASYLTWARLPEAVRRNGPIARTMRDETKMKFFTHAMHSTSVFSATMLAQVVDLSGYNRLLDIGGGSGVNSITLAEKYQNLRATVFDQGPVVEVAAEYICRSPAAARLSTAAGNYLESLPAGHDAALLSNILHGEGADDNRSLLKRVYNALDAPGIVIIADVLTNEERTGPLFPLLFALNMLLDTEHGDTYTISDVRSFLEGAGFREINAMSFDPAPLSIVIAVKK</sequence>
<reference evidence="7 8" key="1">
    <citation type="journal article" date="2017" name="ISME J.">
        <title>Energy and carbon metabolisms in a deep terrestrial subsurface fluid microbial community.</title>
        <authorList>
            <person name="Momper L."/>
            <person name="Jungbluth S.P."/>
            <person name="Lee M.D."/>
            <person name="Amend J.P."/>
        </authorList>
    </citation>
    <scope>NUCLEOTIDE SEQUENCE [LARGE SCALE GENOMIC DNA]</scope>
    <source>
        <strain evidence="7">SURF_5</strain>
    </source>
</reference>
<dbReference type="SUPFAM" id="SSF46785">
    <property type="entry name" value="Winged helix' DNA-binding domain"/>
    <property type="match status" value="1"/>
</dbReference>
<keyword evidence="2 7" id="KW-0808">Transferase</keyword>
<proteinExistence type="predicted"/>
<dbReference type="InterPro" id="IPR012967">
    <property type="entry name" value="COMT_dimerisation"/>
</dbReference>
<dbReference type="PANTHER" id="PTHR43712:SF2">
    <property type="entry name" value="O-METHYLTRANSFERASE CICE"/>
    <property type="match status" value="1"/>
</dbReference>
<feature type="domain" description="O-methyltransferase C-terminal" evidence="5">
    <location>
        <begin position="128"/>
        <end position="312"/>
    </location>
</feature>
<dbReference type="GO" id="GO:0008171">
    <property type="term" value="F:O-methyltransferase activity"/>
    <property type="evidence" value="ECO:0007669"/>
    <property type="project" value="InterPro"/>
</dbReference>
<dbReference type="GO" id="GO:0046983">
    <property type="term" value="F:protein dimerization activity"/>
    <property type="evidence" value="ECO:0007669"/>
    <property type="project" value="InterPro"/>
</dbReference>
<dbReference type="Gene3D" id="3.40.50.150">
    <property type="entry name" value="Vaccinia Virus protein VP39"/>
    <property type="match status" value="1"/>
</dbReference>
<keyword evidence="3" id="KW-0949">S-adenosyl-L-methionine</keyword>
<evidence type="ECO:0000256" key="3">
    <source>
        <dbReference type="ARBA" id="ARBA00022691"/>
    </source>
</evidence>
<dbReference type="Proteomes" id="UP000265882">
    <property type="component" value="Unassembled WGS sequence"/>
</dbReference>
<dbReference type="GO" id="GO:0032259">
    <property type="term" value="P:methylation"/>
    <property type="evidence" value="ECO:0007669"/>
    <property type="project" value="UniProtKB-KW"/>
</dbReference>
<evidence type="ECO:0000256" key="2">
    <source>
        <dbReference type="ARBA" id="ARBA00022679"/>
    </source>
</evidence>
<dbReference type="EMBL" id="QZKU01000129">
    <property type="protein sequence ID" value="RJP15981.1"/>
    <property type="molecule type" value="Genomic_DNA"/>
</dbReference>
<dbReference type="InterPro" id="IPR001077">
    <property type="entry name" value="COMT_C"/>
</dbReference>
<evidence type="ECO:0000256" key="4">
    <source>
        <dbReference type="PIRSR" id="PIRSR005739-1"/>
    </source>
</evidence>
<evidence type="ECO:0000313" key="7">
    <source>
        <dbReference type="EMBL" id="RJP15981.1"/>
    </source>
</evidence>
<dbReference type="PANTHER" id="PTHR43712">
    <property type="entry name" value="PUTATIVE (AFU_ORTHOLOGUE AFUA_4G14580)-RELATED"/>
    <property type="match status" value="1"/>
</dbReference>
<name>A0A3A4NLD6_ABYX5</name>
<dbReference type="PIRSF" id="PIRSF005739">
    <property type="entry name" value="O-mtase"/>
    <property type="match status" value="1"/>
</dbReference>
<comment type="caution">
    <text evidence="7">The sequence shown here is derived from an EMBL/GenBank/DDBJ whole genome shotgun (WGS) entry which is preliminary data.</text>
</comment>
<evidence type="ECO:0000313" key="8">
    <source>
        <dbReference type="Proteomes" id="UP000265882"/>
    </source>
</evidence>
<dbReference type="CDD" id="cd02440">
    <property type="entry name" value="AdoMet_MTases"/>
    <property type="match status" value="1"/>
</dbReference>
<dbReference type="InterPro" id="IPR036388">
    <property type="entry name" value="WH-like_DNA-bd_sf"/>
</dbReference>
<dbReference type="PROSITE" id="PS51683">
    <property type="entry name" value="SAM_OMT_II"/>
    <property type="match status" value="1"/>
</dbReference>
<organism evidence="7 8">
    <name type="scientific">Abyssobacteria bacterium (strain SURF_5)</name>
    <dbReference type="NCBI Taxonomy" id="2093360"/>
    <lineage>
        <taxon>Bacteria</taxon>
        <taxon>Pseudomonadati</taxon>
        <taxon>Candidatus Hydrogenedentota</taxon>
        <taxon>Candidatus Abyssobacteria</taxon>
    </lineage>
</organism>
<feature type="domain" description="O-methyltransferase dimerisation" evidence="6">
    <location>
        <begin position="17"/>
        <end position="92"/>
    </location>
</feature>
<dbReference type="Gene3D" id="1.10.10.10">
    <property type="entry name" value="Winged helix-like DNA-binding domain superfamily/Winged helix DNA-binding domain"/>
    <property type="match status" value="1"/>
</dbReference>
<evidence type="ECO:0000259" key="6">
    <source>
        <dbReference type="Pfam" id="PF08100"/>
    </source>
</evidence>
<dbReference type="Pfam" id="PF08100">
    <property type="entry name" value="Dimerisation"/>
    <property type="match status" value="1"/>
</dbReference>
<dbReference type="InterPro" id="IPR016461">
    <property type="entry name" value="COMT-like"/>
</dbReference>
<evidence type="ECO:0000256" key="1">
    <source>
        <dbReference type="ARBA" id="ARBA00022603"/>
    </source>
</evidence>
<evidence type="ECO:0000259" key="5">
    <source>
        <dbReference type="Pfam" id="PF00891"/>
    </source>
</evidence>
<gene>
    <name evidence="7" type="ORF">C4520_19585</name>
</gene>
<accession>A0A3A4NLD6</accession>
<dbReference type="InterPro" id="IPR029063">
    <property type="entry name" value="SAM-dependent_MTases_sf"/>
</dbReference>
<keyword evidence="1 7" id="KW-0489">Methyltransferase</keyword>
<protein>
    <submittedName>
        <fullName evidence="7">Methyltransferase</fullName>
    </submittedName>
</protein>